<sequence>MTTSATQRRARTPQTERVETTQRKIIDSALALLREGGFKSATLQAIARGADVSLGALQHHFESRDALMERLVIEVMEPLSDQGTVWPDKALPLRERAEAFVTLAWDNIFGAANYQAAWSMFFGCKASPSLFDRVDARRVHVDSVFYTRFLDVFPEIAAHHPRPQGFAAMAFAILRGTGVLELFEVGEQERQGSLDALVEAIVQAGTPQAGGGGAAA</sequence>
<dbReference type="SUPFAM" id="SSF46689">
    <property type="entry name" value="Homeodomain-like"/>
    <property type="match status" value="1"/>
</dbReference>
<dbReference type="InterPro" id="IPR001647">
    <property type="entry name" value="HTH_TetR"/>
</dbReference>
<dbReference type="Proteomes" id="UP000095607">
    <property type="component" value="Chromosome"/>
</dbReference>
<evidence type="ECO:0000256" key="1">
    <source>
        <dbReference type="ARBA" id="ARBA00023015"/>
    </source>
</evidence>
<feature type="region of interest" description="Disordered" evidence="5">
    <location>
        <begin position="1"/>
        <end position="20"/>
    </location>
</feature>
<dbReference type="Pfam" id="PF00440">
    <property type="entry name" value="TetR_N"/>
    <property type="match status" value="1"/>
</dbReference>
<dbReference type="EMBL" id="CP017420">
    <property type="protein sequence ID" value="AOV05601.1"/>
    <property type="molecule type" value="Genomic_DNA"/>
</dbReference>
<keyword evidence="1" id="KW-0805">Transcription regulation</keyword>
<dbReference type="PANTHER" id="PTHR30055">
    <property type="entry name" value="HTH-TYPE TRANSCRIPTIONAL REGULATOR RUTR"/>
    <property type="match status" value="1"/>
</dbReference>
<dbReference type="RefSeq" id="WP_070080965.1">
    <property type="nucleotide sequence ID" value="NZ_CBCSDN010000008.1"/>
</dbReference>
<proteinExistence type="predicted"/>
<keyword evidence="2 4" id="KW-0238">DNA-binding</keyword>
<keyword evidence="3" id="KW-0804">Transcription</keyword>
<dbReference type="PRINTS" id="PR00455">
    <property type="entry name" value="HTHTETR"/>
</dbReference>
<protein>
    <submittedName>
        <fullName evidence="7">TetR family transcriptional regulator</fullName>
    </submittedName>
</protein>
<evidence type="ECO:0000256" key="3">
    <source>
        <dbReference type="ARBA" id="ARBA00023163"/>
    </source>
</evidence>
<evidence type="ECO:0000256" key="5">
    <source>
        <dbReference type="SAM" id="MobiDB-lite"/>
    </source>
</evidence>
<dbReference type="InterPro" id="IPR050109">
    <property type="entry name" value="HTH-type_TetR-like_transc_reg"/>
</dbReference>
<accession>A0ABN4SPX6</accession>
<dbReference type="PANTHER" id="PTHR30055:SF234">
    <property type="entry name" value="HTH-TYPE TRANSCRIPTIONAL REGULATOR BETI"/>
    <property type="match status" value="1"/>
</dbReference>
<dbReference type="Gene3D" id="1.10.357.10">
    <property type="entry name" value="Tetracycline Repressor, domain 2"/>
    <property type="match status" value="1"/>
</dbReference>
<dbReference type="InterPro" id="IPR009057">
    <property type="entry name" value="Homeodomain-like_sf"/>
</dbReference>
<evidence type="ECO:0000256" key="4">
    <source>
        <dbReference type="PROSITE-ProRule" id="PRU00335"/>
    </source>
</evidence>
<feature type="domain" description="HTH tetR-type" evidence="6">
    <location>
        <begin position="19"/>
        <end position="79"/>
    </location>
</feature>
<evidence type="ECO:0000256" key="2">
    <source>
        <dbReference type="ARBA" id="ARBA00023125"/>
    </source>
</evidence>
<evidence type="ECO:0000313" key="7">
    <source>
        <dbReference type="EMBL" id="AOV05601.1"/>
    </source>
</evidence>
<feature type="DNA-binding region" description="H-T-H motif" evidence="4">
    <location>
        <begin position="42"/>
        <end position="61"/>
    </location>
</feature>
<dbReference type="PROSITE" id="PS50977">
    <property type="entry name" value="HTH_TETR_2"/>
    <property type="match status" value="1"/>
</dbReference>
<evidence type="ECO:0000313" key="8">
    <source>
        <dbReference type="Proteomes" id="UP000095607"/>
    </source>
</evidence>
<keyword evidence="8" id="KW-1185">Reference proteome</keyword>
<evidence type="ECO:0000259" key="6">
    <source>
        <dbReference type="PROSITE" id="PS50977"/>
    </source>
</evidence>
<feature type="compositionally biased region" description="Polar residues" evidence="5">
    <location>
        <begin position="1"/>
        <end position="13"/>
    </location>
</feature>
<gene>
    <name evidence="7" type="ORF">BI380_31935</name>
</gene>
<name>A0ABN4SPX6_9BURK</name>
<organism evidence="7 8">
    <name type="scientific">Delftia tsuruhatensis</name>
    <dbReference type="NCBI Taxonomy" id="180282"/>
    <lineage>
        <taxon>Bacteria</taxon>
        <taxon>Pseudomonadati</taxon>
        <taxon>Pseudomonadota</taxon>
        <taxon>Betaproteobacteria</taxon>
        <taxon>Burkholderiales</taxon>
        <taxon>Comamonadaceae</taxon>
        <taxon>Delftia</taxon>
    </lineage>
</organism>
<reference evidence="7 8" key="1">
    <citation type="submission" date="2016-09" db="EMBL/GenBank/DDBJ databases">
        <title>Complete genome sequence of Deltia acidovorans CM13 isolated from murine proximal colonic tissue.</title>
        <authorList>
            <person name="Saffarian A."/>
        </authorList>
    </citation>
    <scope>NUCLEOTIDE SEQUENCE [LARGE SCALE GENOMIC DNA]</scope>
    <source>
        <strain evidence="7 8">CM13</strain>
    </source>
</reference>